<accession>A0A1I1AS68</accession>
<evidence type="ECO:0000313" key="1">
    <source>
        <dbReference type="EMBL" id="SFB39328.1"/>
    </source>
</evidence>
<proteinExistence type="predicted"/>
<protein>
    <submittedName>
        <fullName evidence="1">Uncharacterized protein</fullName>
    </submittedName>
</protein>
<keyword evidence="2" id="KW-1185">Reference proteome</keyword>
<sequence>MFGGNHYDFNMKGALEHNKVESRALANKGGTAEFFSSLKVKAFFYYKKLGGIYYGS</sequence>
<organism evidence="1 2">
    <name type="scientific">Clostridium frigidicarnis</name>
    <dbReference type="NCBI Taxonomy" id="84698"/>
    <lineage>
        <taxon>Bacteria</taxon>
        <taxon>Bacillati</taxon>
        <taxon>Bacillota</taxon>
        <taxon>Clostridia</taxon>
        <taxon>Eubacteriales</taxon>
        <taxon>Clostridiaceae</taxon>
        <taxon>Clostridium</taxon>
    </lineage>
</organism>
<dbReference type="EMBL" id="FOKI01000041">
    <property type="protein sequence ID" value="SFB39328.1"/>
    <property type="molecule type" value="Genomic_DNA"/>
</dbReference>
<reference evidence="1 2" key="1">
    <citation type="submission" date="2016-10" db="EMBL/GenBank/DDBJ databases">
        <authorList>
            <person name="de Groot N.N."/>
        </authorList>
    </citation>
    <scope>NUCLEOTIDE SEQUENCE [LARGE SCALE GENOMIC DNA]</scope>
    <source>
        <strain evidence="1 2">DSM 12271</strain>
    </source>
</reference>
<gene>
    <name evidence="1" type="ORF">SAMN04488528_10418</name>
</gene>
<dbReference type="STRING" id="84698.SAMN04488528_10418"/>
<evidence type="ECO:0000313" key="2">
    <source>
        <dbReference type="Proteomes" id="UP000198619"/>
    </source>
</evidence>
<dbReference type="AlphaFoldDB" id="A0A1I1AS68"/>
<dbReference type="Proteomes" id="UP000198619">
    <property type="component" value="Unassembled WGS sequence"/>
</dbReference>
<name>A0A1I1AS68_9CLOT</name>